<dbReference type="OrthoDB" id="297598at2759"/>
<evidence type="ECO:0000256" key="3">
    <source>
        <dbReference type="SAM" id="Phobius"/>
    </source>
</evidence>
<evidence type="ECO:0000256" key="1">
    <source>
        <dbReference type="SAM" id="Coils"/>
    </source>
</evidence>
<keyword evidence="6" id="KW-1185">Reference proteome</keyword>
<feature type="compositionally biased region" description="Acidic residues" evidence="2">
    <location>
        <begin position="1599"/>
        <end position="1608"/>
    </location>
</feature>
<keyword evidence="3" id="KW-1133">Transmembrane helix</keyword>
<dbReference type="Pfam" id="PF25474">
    <property type="entry name" value="TPR_TmcB"/>
    <property type="match status" value="1"/>
</dbReference>
<keyword evidence="1" id="KW-0175">Coiled coil</keyword>
<feature type="compositionally biased region" description="Basic and acidic residues" evidence="2">
    <location>
        <begin position="1218"/>
        <end position="1228"/>
    </location>
</feature>
<dbReference type="PANTHER" id="PTHR31600">
    <property type="entry name" value="TINY MACROCYSTS PROTEIN B-RELATED"/>
    <property type="match status" value="1"/>
</dbReference>
<keyword evidence="3" id="KW-0472">Membrane</keyword>
<feature type="compositionally biased region" description="Low complexity" evidence="2">
    <location>
        <begin position="1259"/>
        <end position="1268"/>
    </location>
</feature>
<sequence length="1930" mass="219884">MSLLILYSNKERNKYNLFNRLNMNQALDSQEDDNKGDGRSGGSREGVKQAFRRRLFQIYFELMKERNIDLIFASVLMAIHFIQIYGLLYNQKIGFPFRDDLYNTISSLCDLIRIYPLLEGGGEGDGFPMYYWILSFGLIVILVLYLLLLLYVDYSIKIEKFYFMLPVKLLRYCSSLIFWVFMMPIIEIFVAIFSCSTLPEGGTETYHTIDRTVQCWSGLHFFYCIIFSVALIGYFIVFMLISFFYNESRPYHTDAFARLDTNFESHVTIYKLIITIIGHFLYEEKLHWLIICIHILGAINFCKMYLQYLPYYNSRASVIYGAGWFIYLWLALNVLLLKALEGVDYQGQSVVIIVGLILLFPAVSQIRETKIQRKIFTKKHDKIKSEYELDLFIHKLYRLIIDQHVNEVDEMILLGLVHNHQSECLNSECPLNNNEELYLPLTDSASDRRALFSKDPILLYHLINSIYAEYAKSSNSTAVLHTTYAYFLFYQIGNIHTALLELNVAEKCDTNFQQKFTVYRAKRFIENYLVNKFGKGGQASREATLNGGRSFAELDVTIVITFESLFAKLSKEIEKSANDHIEFWSHLDSQMVDLNVLHKLGLNIINNTKRINEIWGQLTRINPTYPKALNIYGSYLLQIKNDNTEGEELIAKGQQMSRPKSVVEEGQGGPINGHQQQINDFEMMFAEDTAIVVISGNKDSQAKIMKTNNGITKLFGYNTFEVHGHEVNILMPPIIGVKHNYFLEQFFKTGRERIINSELSTFAMLRVGHIFAVSLIVKPVPSLKNDIQYIGLIKPTGKDYDYILTDQFGRIDSISKGISAMLGLQPTFFKENEIFVQVICPQLCETERLKNTKETAMKFDVWSGVRDLSFIIPKNFNNLGQKSGSRTAGAAAGVATAGGAAAASARGGRQAQADEEDVQTGRQKDTAGFQGLKSPDHLKKVCNMFKNQEHKNKPSDYMKTLRSYINYENPDIYRGPVKTEIINKSHGNGYLHLKVFKVLNPKKNGGQGTSADSDSARGVPTNQGNKNVRALIDETNKRIDEFTADELLKRIQQMKQALEQVRRGIRHPSAKVKPSNIVTPQNFEAAEIARYAQEIKAIEVKYREIKAREEQEERRQRDGEPSSEDKKQPQGKGDFLLLDNSNIDYENMKNQYPLGSNRRDDVNSVNQNPDSKLAISANDISAGIIGDESVNDRPSQIDGPANGAEPGLPYGEEDFDGGDAKGKFKDENKGNLLNDMRMIQEQKKAIAKVVPAKKKAEGAGEAAAAGEGAETDGANDTAGPTADEKTEDEKFLDEDTGSVASSTKSLAKHLRMLRNALYENYLPPSINNLKINAKIVFVALLIITIVWYVYSKNIYKQLKDNIENIHSSKNRMNSLTDIGANVRILASMNSDPSKKTRGGRDYESFKRTSLLSAAQLIQEAQNNLSSTYLRDVFTEDDNNLINPDRIQLIYNSPPALPMLYYVDVWSAVMSVSVHALSIKEMPINQITRKDTSVFFILTNSLNNILQAIETSTSAILNESENISDSVDRTLLYLLIVASCSLFISLCLIFPVATKVDKNKDELLRHFMLIDREDVKKQLIKCREFFNNMHDKENHTQQVDENEEEEFKEEETPGKEAEEDGKGGKKRVQRSRKNKMHKKYSTNFISLIIKFMLVVTILEGYFILCYFESGKFLSVAKNLIQESGTITTRHFSNNFLYQIMQEVLTTNGTAQVMNQNSLRYIFAYLNETIKQQEEFLKEHSSNAGYHSGDFNTFFDNLIYQNVCDAIYDKGSSKITSCNEFMGGILKKGLYSANVAYWDNMRSMATDFSNSVRDQAAIDNIMNSDRLIKNEDLKDIFFEDSYKRLLSQLDLSIFYNFDQRDSQDTILFAVYIVILFLLYFILWNKFMEVTRHSLWVTKSMLAIIPLDIIQKVPKIKDFLLASSKTTLSALND</sequence>
<reference evidence="5" key="1">
    <citation type="submission" date="2019-06" db="EMBL/GenBank/DDBJ databases">
        <authorList>
            <person name="Zheng W."/>
        </authorList>
    </citation>
    <scope>NUCLEOTIDE SEQUENCE</scope>
    <source>
        <strain evidence="5">QDHG01</strain>
    </source>
</reference>
<dbReference type="InterPro" id="IPR035965">
    <property type="entry name" value="PAS-like_dom_sf"/>
</dbReference>
<feature type="compositionally biased region" description="Basic residues" evidence="2">
    <location>
        <begin position="1623"/>
        <end position="1633"/>
    </location>
</feature>
<accession>A0A8J8P613</accession>
<feature type="region of interest" description="Disordered" evidence="2">
    <location>
        <begin position="1592"/>
        <end position="1633"/>
    </location>
</feature>
<feature type="transmembrane region" description="Helical" evidence="3">
    <location>
        <begin position="1530"/>
        <end position="1552"/>
    </location>
</feature>
<organism evidence="5 6">
    <name type="scientific">Halteria grandinella</name>
    <dbReference type="NCBI Taxonomy" id="5974"/>
    <lineage>
        <taxon>Eukaryota</taxon>
        <taxon>Sar</taxon>
        <taxon>Alveolata</taxon>
        <taxon>Ciliophora</taxon>
        <taxon>Intramacronucleata</taxon>
        <taxon>Spirotrichea</taxon>
        <taxon>Stichotrichia</taxon>
        <taxon>Sporadotrichida</taxon>
        <taxon>Halteriidae</taxon>
        <taxon>Halteria</taxon>
    </lineage>
</organism>
<feature type="region of interest" description="Disordered" evidence="2">
    <location>
        <begin position="1258"/>
        <end position="1298"/>
    </location>
</feature>
<feature type="transmembrane region" description="Helical" evidence="3">
    <location>
        <begin position="345"/>
        <end position="364"/>
    </location>
</feature>
<feature type="domain" description="TmcB/TmcC TPR repeats" evidence="4">
    <location>
        <begin position="553"/>
        <end position="658"/>
    </location>
</feature>
<evidence type="ECO:0000313" key="6">
    <source>
        <dbReference type="Proteomes" id="UP000785679"/>
    </source>
</evidence>
<gene>
    <name evidence="5" type="ORF">FGO68_gene2091</name>
</gene>
<dbReference type="PANTHER" id="PTHR31600:SF2">
    <property type="entry name" value="GAMETE ENRICHED GENE 10 PROTEIN-RELATED"/>
    <property type="match status" value="1"/>
</dbReference>
<feature type="region of interest" description="Disordered" evidence="2">
    <location>
        <begin position="905"/>
        <end position="934"/>
    </location>
</feature>
<feature type="transmembrane region" description="Helical" evidence="3">
    <location>
        <begin position="220"/>
        <end position="245"/>
    </location>
</feature>
<feature type="transmembrane region" description="Helical" evidence="3">
    <location>
        <begin position="172"/>
        <end position="193"/>
    </location>
</feature>
<dbReference type="Proteomes" id="UP000785679">
    <property type="component" value="Unassembled WGS sequence"/>
</dbReference>
<comment type="caution">
    <text evidence="5">The sequence shown here is derived from an EMBL/GenBank/DDBJ whole genome shotgun (WGS) entry which is preliminary data.</text>
</comment>
<name>A0A8J8P613_HALGN</name>
<dbReference type="NCBIfam" id="TIGR00229">
    <property type="entry name" value="sensory_box"/>
    <property type="match status" value="1"/>
</dbReference>
<protein>
    <recommendedName>
        <fullName evidence="4">TmcB/TmcC TPR repeats domain-containing protein</fullName>
    </recommendedName>
</protein>
<feature type="transmembrane region" description="Helical" evidence="3">
    <location>
        <begin position="288"/>
        <end position="306"/>
    </location>
</feature>
<evidence type="ECO:0000259" key="4">
    <source>
        <dbReference type="Pfam" id="PF25474"/>
    </source>
</evidence>
<evidence type="ECO:0000313" key="5">
    <source>
        <dbReference type="EMBL" id="TNV87613.1"/>
    </source>
</evidence>
<feature type="region of interest" description="Disordered" evidence="2">
    <location>
        <begin position="1186"/>
        <end position="1228"/>
    </location>
</feature>
<feature type="region of interest" description="Disordered" evidence="2">
    <location>
        <begin position="1004"/>
        <end position="1024"/>
    </location>
</feature>
<feature type="transmembrane region" description="Helical" evidence="3">
    <location>
        <begin position="318"/>
        <end position="339"/>
    </location>
</feature>
<feature type="coiled-coil region" evidence="1">
    <location>
        <begin position="1025"/>
        <end position="1064"/>
    </location>
</feature>
<feature type="compositionally biased region" description="Basic and acidic residues" evidence="2">
    <location>
        <begin position="1609"/>
        <end position="1622"/>
    </location>
</feature>
<dbReference type="InterPro" id="IPR057352">
    <property type="entry name" value="TPR_TmcB/C"/>
</dbReference>
<proteinExistence type="predicted"/>
<evidence type="ECO:0000256" key="2">
    <source>
        <dbReference type="SAM" id="MobiDB-lite"/>
    </source>
</evidence>
<feature type="transmembrane region" description="Helical" evidence="3">
    <location>
        <begin position="70"/>
        <end position="89"/>
    </location>
</feature>
<dbReference type="Gene3D" id="3.30.450.20">
    <property type="entry name" value="PAS domain"/>
    <property type="match status" value="1"/>
</dbReference>
<feature type="transmembrane region" description="Helical" evidence="3">
    <location>
        <begin position="130"/>
        <end position="152"/>
    </location>
</feature>
<feature type="transmembrane region" description="Helical" evidence="3">
    <location>
        <begin position="1864"/>
        <end position="1881"/>
    </location>
</feature>
<dbReference type="InterPro" id="IPR000014">
    <property type="entry name" value="PAS"/>
</dbReference>
<feature type="region of interest" description="Disordered" evidence="2">
    <location>
        <begin position="1108"/>
        <end position="1170"/>
    </location>
</feature>
<feature type="transmembrane region" description="Helical" evidence="3">
    <location>
        <begin position="1331"/>
        <end position="1350"/>
    </location>
</feature>
<dbReference type="SUPFAM" id="SSF55785">
    <property type="entry name" value="PYP-like sensor domain (PAS domain)"/>
    <property type="match status" value="1"/>
</dbReference>
<feature type="transmembrane region" description="Helical" evidence="3">
    <location>
        <begin position="1639"/>
        <end position="1663"/>
    </location>
</feature>
<dbReference type="EMBL" id="RRYP01000318">
    <property type="protein sequence ID" value="TNV87613.1"/>
    <property type="molecule type" value="Genomic_DNA"/>
</dbReference>
<feature type="compositionally biased region" description="Basic and acidic residues" evidence="2">
    <location>
        <begin position="1108"/>
        <end position="1128"/>
    </location>
</feature>
<dbReference type="InterPro" id="IPR052994">
    <property type="entry name" value="Tiny_macrocysts_regulators"/>
</dbReference>
<feature type="compositionally biased region" description="Polar residues" evidence="2">
    <location>
        <begin position="1139"/>
        <end position="1154"/>
    </location>
</feature>
<keyword evidence="3" id="KW-0812">Transmembrane</keyword>